<dbReference type="PANTHER" id="PTHR43429:SF3">
    <property type="entry name" value="NITRITE REDUCTASE [NAD(P)H]"/>
    <property type="match status" value="1"/>
</dbReference>
<dbReference type="Pfam" id="PF18267">
    <property type="entry name" value="Rubredoxin_C"/>
    <property type="match status" value="1"/>
</dbReference>
<reference evidence="7 8" key="1">
    <citation type="submission" date="2019-09" db="EMBL/GenBank/DDBJ databases">
        <title>Isolation and complete genome sequencing of Methylocystis species.</title>
        <authorList>
            <person name="Rumah B.L."/>
            <person name="Stead C.E."/>
            <person name="Stevens B.C."/>
            <person name="Minton N.P."/>
            <person name="Grosse-Honebrink A."/>
            <person name="Zhang Y."/>
        </authorList>
    </citation>
    <scope>NUCLEOTIDE SEQUENCE [LARGE SCALE GENOMIC DNA]</scope>
    <source>
        <strain evidence="7 8">BRCS2</strain>
    </source>
</reference>
<dbReference type="Gene3D" id="3.30.390.30">
    <property type="match status" value="1"/>
</dbReference>
<evidence type="ECO:0000256" key="3">
    <source>
        <dbReference type="ARBA" id="ARBA00022630"/>
    </source>
</evidence>
<feature type="domain" description="FAD/NAD(P)-binding" evidence="5">
    <location>
        <begin position="5"/>
        <end position="283"/>
    </location>
</feature>
<evidence type="ECO:0000256" key="4">
    <source>
        <dbReference type="ARBA" id="ARBA00022827"/>
    </source>
</evidence>
<dbReference type="EMBL" id="CP044331">
    <property type="protein sequence ID" value="QGM96759.1"/>
    <property type="molecule type" value="Genomic_DNA"/>
</dbReference>
<dbReference type="GO" id="GO:0016491">
    <property type="term" value="F:oxidoreductase activity"/>
    <property type="evidence" value="ECO:0007669"/>
    <property type="project" value="InterPro"/>
</dbReference>
<dbReference type="Proteomes" id="UP000422569">
    <property type="component" value="Chromosome"/>
</dbReference>
<name>A0A6B8M4R4_9HYPH</name>
<dbReference type="Pfam" id="PF07992">
    <property type="entry name" value="Pyr_redox_2"/>
    <property type="match status" value="1"/>
</dbReference>
<proteinExistence type="inferred from homology"/>
<protein>
    <submittedName>
        <fullName evidence="7">NAD(P)/FAD-dependent oxidoreductase</fullName>
    </submittedName>
</protein>
<dbReference type="KEGG" id="mpar:F7D14_04240"/>
<evidence type="ECO:0000259" key="6">
    <source>
        <dbReference type="Pfam" id="PF18267"/>
    </source>
</evidence>
<organism evidence="7 8">
    <name type="scientific">Methylocystis parvus</name>
    <dbReference type="NCBI Taxonomy" id="134"/>
    <lineage>
        <taxon>Bacteria</taxon>
        <taxon>Pseudomonadati</taxon>
        <taxon>Pseudomonadota</taxon>
        <taxon>Alphaproteobacteria</taxon>
        <taxon>Hyphomicrobiales</taxon>
        <taxon>Methylocystaceae</taxon>
        <taxon>Methylocystis</taxon>
    </lineage>
</organism>
<keyword evidence="4" id="KW-0274">FAD</keyword>
<evidence type="ECO:0000259" key="5">
    <source>
        <dbReference type="Pfam" id="PF07992"/>
    </source>
</evidence>
<dbReference type="RefSeq" id="WP_016919672.1">
    <property type="nucleotide sequence ID" value="NZ_CP044331.1"/>
</dbReference>
<dbReference type="InterPro" id="IPR023753">
    <property type="entry name" value="FAD/NAD-binding_dom"/>
</dbReference>
<dbReference type="SUPFAM" id="SSF51905">
    <property type="entry name" value="FAD/NAD(P)-binding domain"/>
    <property type="match status" value="2"/>
</dbReference>
<feature type="domain" description="NADH-rubredoxin oxidoreductase C-terminal" evidence="6">
    <location>
        <begin position="316"/>
        <end position="383"/>
    </location>
</feature>
<dbReference type="PANTHER" id="PTHR43429">
    <property type="entry name" value="PYRIDINE NUCLEOTIDE-DISULFIDE OXIDOREDUCTASE DOMAIN-CONTAINING"/>
    <property type="match status" value="1"/>
</dbReference>
<keyword evidence="3" id="KW-0285">Flavoprotein</keyword>
<comment type="similarity">
    <text evidence="2">Belongs to the FAD-dependent oxidoreductase family.</text>
</comment>
<evidence type="ECO:0000256" key="1">
    <source>
        <dbReference type="ARBA" id="ARBA00001974"/>
    </source>
</evidence>
<sequence length="404" mass="43163">MEKEKLLIVGAGMAATRLVEELVATAPDRYAIQLIGEEPRFPYNRVLLSSALTGEVALDDIALKPREWWRANGVETITGKRVARIDTDSRRVFLDDGAQASYSKLVLATGSYAMRLPIPGSDLPGVHTFRDMSDVEALSRLGSGGARVLVIGGGLLGLEAAYGLVKRGARVTLAHVMDRLMERQLDHAGAALLQRMIEEKGVEAMLRANASRICGENAVERVEFEDGRSIAVDAVVFAVGVRPNVELARATGLSVNRGVRVDDGLAASHADIFAIGECAEHRGQCYGLVEPAYEHARVLAARLAGRDAAYPGSVVATNLKVSGVRVFSAGDFIAAEGDSEIICKDARLGVYRKLVIADDRLKGAILIGDASGALAYLDLIRSGDSVAAIRDDLMFEAPQLKEAA</sequence>
<dbReference type="PRINTS" id="PR00411">
    <property type="entry name" value="PNDRDTASEI"/>
</dbReference>
<evidence type="ECO:0000313" key="7">
    <source>
        <dbReference type="EMBL" id="QGM96759.1"/>
    </source>
</evidence>
<dbReference type="InterPro" id="IPR050260">
    <property type="entry name" value="FAD-bd_OxRdtase"/>
</dbReference>
<dbReference type="AlphaFoldDB" id="A0A6B8M4R4"/>
<evidence type="ECO:0000313" key="8">
    <source>
        <dbReference type="Proteomes" id="UP000422569"/>
    </source>
</evidence>
<evidence type="ECO:0000256" key="2">
    <source>
        <dbReference type="ARBA" id="ARBA00006442"/>
    </source>
</evidence>
<keyword evidence="8" id="KW-1185">Reference proteome</keyword>
<accession>A0A6B8M4R4</accession>
<dbReference type="InterPro" id="IPR016156">
    <property type="entry name" value="FAD/NAD-linked_Rdtase_dimer_sf"/>
</dbReference>
<dbReference type="Gene3D" id="3.50.50.60">
    <property type="entry name" value="FAD/NAD(P)-binding domain"/>
    <property type="match status" value="2"/>
</dbReference>
<dbReference type="InterPro" id="IPR036188">
    <property type="entry name" value="FAD/NAD-bd_sf"/>
</dbReference>
<dbReference type="PRINTS" id="PR00368">
    <property type="entry name" value="FADPNR"/>
</dbReference>
<comment type="cofactor">
    <cofactor evidence="1">
        <name>FAD</name>
        <dbReference type="ChEBI" id="CHEBI:57692"/>
    </cofactor>
</comment>
<dbReference type="InterPro" id="IPR041575">
    <property type="entry name" value="Rubredoxin_C"/>
</dbReference>
<gene>
    <name evidence="7" type="ORF">F7D14_04240</name>
</gene>